<dbReference type="PANTHER" id="PTHR47814">
    <property type="entry name" value="PEPTIDYL-TRNA HYDROLASE ARFB"/>
    <property type="match status" value="1"/>
</dbReference>
<dbReference type="GO" id="GO:0043022">
    <property type="term" value="F:ribosome binding"/>
    <property type="evidence" value="ECO:0007669"/>
    <property type="project" value="TreeGrafter"/>
</dbReference>
<comment type="similarity">
    <text evidence="1">Belongs to the prokaryotic/mitochondrial release factor family.</text>
</comment>
<feature type="compositionally biased region" description="Basic and acidic residues" evidence="2">
    <location>
        <begin position="117"/>
        <end position="127"/>
    </location>
</feature>
<sequence>MDGDLRVSSAVVIPRAELKERFSRSSGPGGQSVNTTDSRVELSFDVERSTALSDEAREQLLRRLRSRLVDGVLTIAAMEHRSQLMNRQAARDRLVDVLRTALAPPPPPRRPSKPSRGARERRLEAKRQRSSLKRTRRGRPDDY</sequence>
<evidence type="ECO:0000256" key="1">
    <source>
        <dbReference type="ARBA" id="ARBA00010835"/>
    </source>
</evidence>
<dbReference type="EMBL" id="FQVN01000005">
    <property type="protein sequence ID" value="SHF82289.1"/>
    <property type="molecule type" value="Genomic_DNA"/>
</dbReference>
<feature type="region of interest" description="Disordered" evidence="2">
    <location>
        <begin position="100"/>
        <end position="143"/>
    </location>
</feature>
<feature type="compositionally biased region" description="Basic residues" evidence="2">
    <location>
        <begin position="128"/>
        <end position="137"/>
    </location>
</feature>
<evidence type="ECO:0000256" key="2">
    <source>
        <dbReference type="SAM" id="MobiDB-lite"/>
    </source>
</evidence>
<dbReference type="GO" id="GO:0072344">
    <property type="term" value="P:rescue of stalled ribosome"/>
    <property type="evidence" value="ECO:0007669"/>
    <property type="project" value="TreeGrafter"/>
</dbReference>
<dbReference type="Pfam" id="PF00472">
    <property type="entry name" value="RF-1"/>
    <property type="match status" value="1"/>
</dbReference>
<dbReference type="AlphaFoldDB" id="A0A1M5EST0"/>
<evidence type="ECO:0000313" key="4">
    <source>
        <dbReference type="EMBL" id="SHF82289.1"/>
    </source>
</evidence>
<accession>A0A1M5EST0</accession>
<dbReference type="STRING" id="2017.SAMN05444320_105119"/>
<keyword evidence="5" id="KW-1185">Reference proteome</keyword>
<evidence type="ECO:0000313" key="5">
    <source>
        <dbReference type="Proteomes" id="UP000184501"/>
    </source>
</evidence>
<organism evidence="4 5">
    <name type="scientific">Streptoalloteichus hindustanus</name>
    <dbReference type="NCBI Taxonomy" id="2017"/>
    <lineage>
        <taxon>Bacteria</taxon>
        <taxon>Bacillati</taxon>
        <taxon>Actinomycetota</taxon>
        <taxon>Actinomycetes</taxon>
        <taxon>Pseudonocardiales</taxon>
        <taxon>Pseudonocardiaceae</taxon>
        <taxon>Streptoalloteichus</taxon>
    </lineage>
</organism>
<reference evidence="4 5" key="1">
    <citation type="submission" date="2016-11" db="EMBL/GenBank/DDBJ databases">
        <authorList>
            <person name="Jaros S."/>
            <person name="Januszkiewicz K."/>
            <person name="Wedrychowicz H."/>
        </authorList>
    </citation>
    <scope>NUCLEOTIDE SEQUENCE [LARGE SCALE GENOMIC DNA]</scope>
    <source>
        <strain evidence="4 5">DSM 44523</strain>
    </source>
</reference>
<gene>
    <name evidence="4" type="ORF">SAMN05444320_105119</name>
</gene>
<dbReference type="PANTHER" id="PTHR47814:SF1">
    <property type="entry name" value="PEPTIDYL-TRNA HYDROLASE ARFB"/>
    <property type="match status" value="1"/>
</dbReference>
<dbReference type="GO" id="GO:0003747">
    <property type="term" value="F:translation release factor activity"/>
    <property type="evidence" value="ECO:0007669"/>
    <property type="project" value="InterPro"/>
</dbReference>
<dbReference type="InterPro" id="IPR045853">
    <property type="entry name" value="Pep_chain_release_fac_I_sf"/>
</dbReference>
<dbReference type="Proteomes" id="UP000184501">
    <property type="component" value="Unassembled WGS sequence"/>
</dbReference>
<dbReference type="GO" id="GO:0004045">
    <property type="term" value="F:peptidyl-tRNA hydrolase activity"/>
    <property type="evidence" value="ECO:0007669"/>
    <property type="project" value="TreeGrafter"/>
</dbReference>
<dbReference type="OrthoDB" id="9815709at2"/>
<name>A0A1M5EST0_STRHI</name>
<dbReference type="RefSeq" id="WP_073484140.1">
    <property type="nucleotide sequence ID" value="NZ_FQVN01000005.1"/>
</dbReference>
<dbReference type="Gene3D" id="3.30.160.20">
    <property type="match status" value="1"/>
</dbReference>
<proteinExistence type="inferred from homology"/>
<dbReference type="InterPro" id="IPR000352">
    <property type="entry name" value="Pep_chain_release_fac_I"/>
</dbReference>
<evidence type="ECO:0000259" key="3">
    <source>
        <dbReference type="Pfam" id="PF00472"/>
    </source>
</evidence>
<dbReference type="NCBIfam" id="NF006718">
    <property type="entry name" value="PRK09256.1"/>
    <property type="match status" value="1"/>
</dbReference>
<dbReference type="SUPFAM" id="SSF75620">
    <property type="entry name" value="Release factor"/>
    <property type="match status" value="1"/>
</dbReference>
<feature type="domain" description="Prokaryotic-type class I peptide chain release factors" evidence="3">
    <location>
        <begin position="11"/>
        <end position="136"/>
    </location>
</feature>
<protein>
    <submittedName>
        <fullName evidence="4">Ribosome-associated protein</fullName>
    </submittedName>
</protein>